<comment type="caution">
    <text evidence="2">The sequence shown here is derived from an EMBL/GenBank/DDBJ whole genome shotgun (WGS) entry which is preliminary data.</text>
</comment>
<name>A0A4R0X2X0_9BURK</name>
<accession>A0A4R0X2X0</accession>
<dbReference type="GO" id="GO:0004129">
    <property type="term" value="F:cytochrome-c oxidase activity"/>
    <property type="evidence" value="ECO:0007669"/>
    <property type="project" value="InterPro"/>
</dbReference>
<organism evidence="2 3">
    <name type="scientific">Paraburkholderia steynii</name>
    <dbReference type="NCBI Taxonomy" id="1245441"/>
    <lineage>
        <taxon>Bacteria</taxon>
        <taxon>Pseudomonadati</taxon>
        <taxon>Pseudomonadota</taxon>
        <taxon>Betaproteobacteria</taxon>
        <taxon>Burkholderiales</taxon>
        <taxon>Burkholderiaceae</taxon>
        <taxon>Paraburkholderia</taxon>
    </lineage>
</organism>
<keyword evidence="3" id="KW-1185">Reference proteome</keyword>
<reference evidence="2 3" key="1">
    <citation type="submission" date="2017-02" db="EMBL/GenBank/DDBJ databases">
        <title>Paraburkholderia sophoroidis sp. nov. and Paraburkholderia steynii sp. nov. rhizobial symbionts of the fynbos legume Hypocalyptus sophoroides.</title>
        <authorList>
            <person name="Steenkamp E.T."/>
            <person name="Beukes C.W."/>
            <person name="Van Zyl E."/>
            <person name="Avontuur J."/>
            <person name="Chan W.Y."/>
            <person name="Hassen A."/>
            <person name="Palmer M."/>
            <person name="Mthombeni L."/>
            <person name="Phalane F."/>
            <person name="Sereme K."/>
            <person name="Venter S.N."/>
        </authorList>
    </citation>
    <scope>NUCLEOTIDE SEQUENCE [LARGE SCALE GENOMIC DNA]</scope>
    <source>
        <strain evidence="2 3">HC1.1ba</strain>
    </source>
</reference>
<dbReference type="SUPFAM" id="SSF81452">
    <property type="entry name" value="Cytochrome c oxidase subunit III-like"/>
    <property type="match status" value="1"/>
</dbReference>
<keyword evidence="1" id="KW-0812">Transmembrane</keyword>
<evidence type="ECO:0000256" key="1">
    <source>
        <dbReference type="SAM" id="Phobius"/>
    </source>
</evidence>
<keyword evidence="1" id="KW-1133">Transmembrane helix</keyword>
<dbReference type="Proteomes" id="UP000294200">
    <property type="component" value="Unassembled WGS sequence"/>
</dbReference>
<feature type="transmembrane region" description="Helical" evidence="1">
    <location>
        <begin position="20"/>
        <end position="43"/>
    </location>
</feature>
<dbReference type="GO" id="GO:0016020">
    <property type="term" value="C:membrane"/>
    <property type="evidence" value="ECO:0007669"/>
    <property type="project" value="InterPro"/>
</dbReference>
<dbReference type="InterPro" id="IPR035973">
    <property type="entry name" value="Cyt_c_oxidase_su3-like_sf"/>
</dbReference>
<protein>
    <submittedName>
        <fullName evidence="2">Uncharacterized protein</fullName>
    </submittedName>
</protein>
<dbReference type="GO" id="GO:0022904">
    <property type="term" value="P:respiratory electron transport chain"/>
    <property type="evidence" value="ECO:0007669"/>
    <property type="project" value="InterPro"/>
</dbReference>
<evidence type="ECO:0000313" key="2">
    <source>
        <dbReference type="EMBL" id="TCG04393.1"/>
    </source>
</evidence>
<gene>
    <name evidence="2" type="ORF">BZM27_41275</name>
</gene>
<dbReference type="Gene3D" id="1.20.120.80">
    <property type="entry name" value="Cytochrome c oxidase, subunit III, four-helix bundle"/>
    <property type="match status" value="1"/>
</dbReference>
<dbReference type="AlphaFoldDB" id="A0A4R0X2X0"/>
<sequence length="70" mass="7805">MTTLPRSFVPDAPPVLPNASRIGLIVFMAVATTLFSLLLFAYAMRMREPDWQPIPHPALLWWNTGALVLA</sequence>
<dbReference type="EMBL" id="MWML01000257">
    <property type="protein sequence ID" value="TCG04393.1"/>
    <property type="molecule type" value="Genomic_DNA"/>
</dbReference>
<dbReference type="InterPro" id="IPR013833">
    <property type="entry name" value="Cyt_c_oxidase_su3_a-hlx"/>
</dbReference>
<proteinExistence type="predicted"/>
<keyword evidence="1" id="KW-0472">Membrane</keyword>
<evidence type="ECO:0000313" key="3">
    <source>
        <dbReference type="Proteomes" id="UP000294200"/>
    </source>
</evidence>